<reference evidence="1" key="1">
    <citation type="submission" date="2020-10" db="EMBL/GenBank/DDBJ databases">
        <authorList>
            <person name="Han B."/>
            <person name="Lu T."/>
            <person name="Zhao Q."/>
            <person name="Huang X."/>
            <person name="Zhao Y."/>
        </authorList>
    </citation>
    <scope>NUCLEOTIDE SEQUENCE</scope>
</reference>
<dbReference type="InterPro" id="IPR055312">
    <property type="entry name" value="FBL15-like"/>
</dbReference>
<sequence length="347" mass="39218">MVRHASGLLRLAINSESLLQLELVELGALRELAIEAAALKKLVLSSCFSYMPRVLPVATISAPRLVILKLGDANVQRYVQLGRMPHLQSFGDLSYCVYGVQGPNGGSEHNTVCLKLLQPIKTIKTLSLSLAYFRDIGNYQYVMEDMKVLPDHEVLYLNVLANRHSFGASSFHVLRMCVGIRMLVLTLLDDIHSEAQTPCPQGCVCEEQSNWKIEELSLINLQEIEILKLRGSEHEASFVKRLFNWATALNKITVFLDSSTTERKAKDLFQMFESLSRPEYAWNCIVTIRRCHMHPDIIGHRVHQYLKLLFLEYEPWKEYASKGVMCVPSPHQSLDGSSANVIMLVGM</sequence>
<dbReference type="AlphaFoldDB" id="A0A811PKY0"/>
<keyword evidence="2" id="KW-1185">Reference proteome</keyword>
<organism evidence="1 2">
    <name type="scientific">Miscanthus lutarioriparius</name>
    <dbReference type="NCBI Taxonomy" id="422564"/>
    <lineage>
        <taxon>Eukaryota</taxon>
        <taxon>Viridiplantae</taxon>
        <taxon>Streptophyta</taxon>
        <taxon>Embryophyta</taxon>
        <taxon>Tracheophyta</taxon>
        <taxon>Spermatophyta</taxon>
        <taxon>Magnoliopsida</taxon>
        <taxon>Liliopsida</taxon>
        <taxon>Poales</taxon>
        <taxon>Poaceae</taxon>
        <taxon>PACMAD clade</taxon>
        <taxon>Panicoideae</taxon>
        <taxon>Andropogonodae</taxon>
        <taxon>Andropogoneae</taxon>
        <taxon>Saccharinae</taxon>
        <taxon>Miscanthus</taxon>
    </lineage>
</organism>
<dbReference type="SUPFAM" id="SSF52047">
    <property type="entry name" value="RNI-like"/>
    <property type="match status" value="1"/>
</dbReference>
<dbReference type="PANTHER" id="PTHR34709">
    <property type="entry name" value="OS10G0396666 PROTEIN"/>
    <property type="match status" value="1"/>
</dbReference>
<protein>
    <recommendedName>
        <fullName evidence="3">FBD domain-containing protein</fullName>
    </recommendedName>
</protein>
<evidence type="ECO:0000313" key="2">
    <source>
        <dbReference type="Proteomes" id="UP000604825"/>
    </source>
</evidence>
<dbReference type="OrthoDB" id="689532at2759"/>
<evidence type="ECO:0008006" key="3">
    <source>
        <dbReference type="Google" id="ProtNLM"/>
    </source>
</evidence>
<dbReference type="EMBL" id="CAJGYO010000007">
    <property type="protein sequence ID" value="CAD6243051.1"/>
    <property type="molecule type" value="Genomic_DNA"/>
</dbReference>
<name>A0A811PKY0_9POAL</name>
<dbReference type="Proteomes" id="UP000604825">
    <property type="component" value="Unassembled WGS sequence"/>
</dbReference>
<evidence type="ECO:0000313" key="1">
    <source>
        <dbReference type="EMBL" id="CAD6243051.1"/>
    </source>
</evidence>
<proteinExistence type="predicted"/>
<gene>
    <name evidence="1" type="ORF">NCGR_LOCUS28348</name>
</gene>
<accession>A0A811PKY0</accession>
<dbReference type="PANTHER" id="PTHR34709:SF74">
    <property type="entry name" value="F-BOX DOMAIN-CONTAINING PROTEIN"/>
    <property type="match status" value="1"/>
</dbReference>
<comment type="caution">
    <text evidence="1">The sequence shown here is derived from an EMBL/GenBank/DDBJ whole genome shotgun (WGS) entry which is preliminary data.</text>
</comment>